<dbReference type="AlphaFoldDB" id="A0A0E9S195"/>
<evidence type="ECO:0000313" key="1">
    <source>
        <dbReference type="EMBL" id="JAH34425.1"/>
    </source>
</evidence>
<dbReference type="EMBL" id="GBXM01074152">
    <property type="protein sequence ID" value="JAH34425.1"/>
    <property type="molecule type" value="Transcribed_RNA"/>
</dbReference>
<reference evidence="1" key="1">
    <citation type="submission" date="2014-11" db="EMBL/GenBank/DDBJ databases">
        <authorList>
            <person name="Amaro Gonzalez C."/>
        </authorList>
    </citation>
    <scope>NUCLEOTIDE SEQUENCE</scope>
</reference>
<accession>A0A0E9S195</accession>
<reference evidence="1" key="2">
    <citation type="journal article" date="2015" name="Fish Shellfish Immunol.">
        <title>Early steps in the European eel (Anguilla anguilla)-Vibrio vulnificus interaction in the gills: Role of the RtxA13 toxin.</title>
        <authorList>
            <person name="Callol A."/>
            <person name="Pajuelo D."/>
            <person name="Ebbesson L."/>
            <person name="Teles M."/>
            <person name="MacKenzie S."/>
            <person name="Amaro C."/>
        </authorList>
    </citation>
    <scope>NUCLEOTIDE SEQUENCE</scope>
</reference>
<sequence>MYTSKEFRNPWLLYKISGNGIYIGQCKSHNELCMAENMQCGRTVGLW</sequence>
<proteinExistence type="predicted"/>
<protein>
    <submittedName>
        <fullName evidence="1">Uncharacterized protein</fullName>
    </submittedName>
</protein>
<name>A0A0E9S195_ANGAN</name>
<organism evidence="1">
    <name type="scientific">Anguilla anguilla</name>
    <name type="common">European freshwater eel</name>
    <name type="synonym">Muraena anguilla</name>
    <dbReference type="NCBI Taxonomy" id="7936"/>
    <lineage>
        <taxon>Eukaryota</taxon>
        <taxon>Metazoa</taxon>
        <taxon>Chordata</taxon>
        <taxon>Craniata</taxon>
        <taxon>Vertebrata</taxon>
        <taxon>Euteleostomi</taxon>
        <taxon>Actinopterygii</taxon>
        <taxon>Neopterygii</taxon>
        <taxon>Teleostei</taxon>
        <taxon>Anguilliformes</taxon>
        <taxon>Anguillidae</taxon>
        <taxon>Anguilla</taxon>
    </lineage>
</organism>